<comment type="caution">
    <text evidence="4">The sequence shown here is derived from an EMBL/GenBank/DDBJ whole genome shotgun (WGS) entry which is preliminary data.</text>
</comment>
<dbReference type="PANTHER" id="PTHR43736">
    <property type="entry name" value="ADP-RIBOSE PYROPHOSPHATASE"/>
    <property type="match status" value="1"/>
</dbReference>
<dbReference type="InterPro" id="IPR000086">
    <property type="entry name" value="NUDIX_hydrolase_dom"/>
</dbReference>
<organism evidence="4 5">
    <name type="scientific">Neptunicella marina</name>
    <dbReference type="NCBI Taxonomy" id="2125989"/>
    <lineage>
        <taxon>Bacteria</taxon>
        <taxon>Pseudomonadati</taxon>
        <taxon>Pseudomonadota</taxon>
        <taxon>Gammaproteobacteria</taxon>
        <taxon>Alteromonadales</taxon>
        <taxon>Alteromonadaceae</taxon>
        <taxon>Neptunicella</taxon>
    </lineage>
</organism>
<feature type="domain" description="Nudix hydrolase" evidence="3">
    <location>
        <begin position="1"/>
        <end position="127"/>
    </location>
</feature>
<protein>
    <submittedName>
        <fullName evidence="4">NUDIX domain-containing protein</fullName>
    </submittedName>
</protein>
<dbReference type="AlphaFoldDB" id="A0A8J6ISZ0"/>
<evidence type="ECO:0000313" key="5">
    <source>
        <dbReference type="Proteomes" id="UP000601768"/>
    </source>
</evidence>
<evidence type="ECO:0000259" key="3">
    <source>
        <dbReference type="PROSITE" id="PS51462"/>
    </source>
</evidence>
<dbReference type="PROSITE" id="PS00893">
    <property type="entry name" value="NUDIX_BOX"/>
    <property type="match status" value="1"/>
</dbReference>
<reference evidence="4" key="2">
    <citation type="submission" date="2020-08" db="EMBL/GenBank/DDBJ databases">
        <authorList>
            <person name="Lai Q."/>
        </authorList>
    </citation>
    <scope>NUCLEOTIDE SEQUENCE</scope>
    <source>
        <strain evidence="4">S27-2</strain>
    </source>
</reference>
<dbReference type="Pfam" id="PF00293">
    <property type="entry name" value="NUDIX"/>
    <property type="match status" value="1"/>
</dbReference>
<dbReference type="EMBL" id="JACNEP010000006">
    <property type="protein sequence ID" value="MBC3766186.1"/>
    <property type="molecule type" value="Genomic_DNA"/>
</dbReference>
<dbReference type="Proteomes" id="UP000601768">
    <property type="component" value="Unassembled WGS sequence"/>
</dbReference>
<dbReference type="GO" id="GO:0016787">
    <property type="term" value="F:hydrolase activity"/>
    <property type="evidence" value="ECO:0007669"/>
    <property type="project" value="UniProtKB-KW"/>
</dbReference>
<dbReference type="SUPFAM" id="SSF55811">
    <property type="entry name" value="Nudix"/>
    <property type="match status" value="1"/>
</dbReference>
<dbReference type="InterPro" id="IPR020084">
    <property type="entry name" value="NUDIX_hydrolase_CS"/>
</dbReference>
<gene>
    <name evidence="4" type="ORF">H8B19_09865</name>
</gene>
<reference evidence="4" key="1">
    <citation type="journal article" date="2018" name="Int. J. Syst. Evol. Microbiol.">
        <title>Neptunicella marina gen. nov., sp. nov., isolated from surface seawater.</title>
        <authorList>
            <person name="Liu X."/>
            <person name="Lai Q."/>
            <person name="Du Y."/>
            <person name="Zhang X."/>
            <person name="Liu Z."/>
            <person name="Sun F."/>
            <person name="Shao Z."/>
        </authorList>
    </citation>
    <scope>NUCLEOTIDE SEQUENCE</scope>
    <source>
        <strain evidence="4">S27-2</strain>
    </source>
</reference>
<dbReference type="InterPro" id="IPR015797">
    <property type="entry name" value="NUDIX_hydrolase-like_dom_sf"/>
</dbReference>
<evidence type="ECO:0000256" key="1">
    <source>
        <dbReference type="ARBA" id="ARBA00001946"/>
    </source>
</evidence>
<accession>A0A8J6ISZ0</accession>
<dbReference type="PROSITE" id="PS51462">
    <property type="entry name" value="NUDIX"/>
    <property type="match status" value="1"/>
</dbReference>
<evidence type="ECO:0000256" key="2">
    <source>
        <dbReference type="ARBA" id="ARBA00022801"/>
    </source>
</evidence>
<dbReference type="Gene3D" id="3.90.79.10">
    <property type="entry name" value="Nucleoside Triphosphate Pyrophosphohydrolase"/>
    <property type="match status" value="1"/>
</dbReference>
<dbReference type="CDD" id="cd04681">
    <property type="entry name" value="NUDIX_Hydrolase"/>
    <property type="match status" value="1"/>
</dbReference>
<dbReference type="PANTHER" id="PTHR43736:SF2">
    <property type="entry name" value="MUTT_NUDIX FAMILY PROTEIN"/>
    <property type="match status" value="1"/>
</dbReference>
<keyword evidence="2" id="KW-0378">Hydrolase</keyword>
<keyword evidence="5" id="KW-1185">Reference proteome</keyword>
<evidence type="ECO:0000313" key="4">
    <source>
        <dbReference type="EMBL" id="MBC3766186.1"/>
    </source>
</evidence>
<proteinExistence type="predicted"/>
<name>A0A8J6ISZ0_9ALTE</name>
<comment type="cofactor">
    <cofactor evidence="1">
        <name>Mg(2+)</name>
        <dbReference type="ChEBI" id="CHEBI:18420"/>
    </cofactor>
</comment>
<sequence length="127" mass="14398">MICDDKLLLVERAKNPGKGLLGVPGGFVDPFESAEQALCREIDEEVGVKVDIHQLQYFGSWANEYLYAEINYHTQDFYYVVELASKPQLTLQQSEVSGVKWLSKHELELNQLAFCSARDALAKWKSS</sequence>